<organism evidence="2 3">
    <name type="scientific">Quercus suber</name>
    <name type="common">Cork oak</name>
    <dbReference type="NCBI Taxonomy" id="58331"/>
    <lineage>
        <taxon>Eukaryota</taxon>
        <taxon>Viridiplantae</taxon>
        <taxon>Streptophyta</taxon>
        <taxon>Embryophyta</taxon>
        <taxon>Tracheophyta</taxon>
        <taxon>Spermatophyta</taxon>
        <taxon>Magnoliopsida</taxon>
        <taxon>eudicotyledons</taxon>
        <taxon>Gunneridae</taxon>
        <taxon>Pentapetalae</taxon>
        <taxon>rosids</taxon>
        <taxon>fabids</taxon>
        <taxon>Fagales</taxon>
        <taxon>Fagaceae</taxon>
        <taxon>Quercus</taxon>
    </lineage>
</organism>
<dbReference type="PANTHER" id="PTHR11926">
    <property type="entry name" value="GLUCOSYL/GLUCURONOSYL TRANSFERASES"/>
    <property type="match status" value="1"/>
</dbReference>
<evidence type="ECO:0000313" key="3">
    <source>
        <dbReference type="Proteomes" id="UP000237347"/>
    </source>
</evidence>
<gene>
    <name evidence="2" type="primary">UGT85A2_0</name>
    <name evidence="2" type="ORF">CFP56_043329</name>
</gene>
<evidence type="ECO:0000313" key="2">
    <source>
        <dbReference type="EMBL" id="KAK7850945.1"/>
    </source>
</evidence>
<comment type="similarity">
    <text evidence="1">Belongs to the UDP-glycosyltransferase family.</text>
</comment>
<dbReference type="GO" id="GO:0080044">
    <property type="term" value="F:quercetin 7-O-glucosyltransferase activity"/>
    <property type="evidence" value="ECO:0007669"/>
    <property type="project" value="TreeGrafter"/>
</dbReference>
<dbReference type="PANTHER" id="PTHR11926:SF1498">
    <property type="entry name" value="GLYCOSYLTRANSFERASE"/>
    <property type="match status" value="1"/>
</dbReference>
<dbReference type="GO" id="GO:0080043">
    <property type="term" value="F:quercetin 3-O-glucosyltransferase activity"/>
    <property type="evidence" value="ECO:0007669"/>
    <property type="project" value="TreeGrafter"/>
</dbReference>
<evidence type="ECO:0000256" key="1">
    <source>
        <dbReference type="ARBA" id="ARBA00009995"/>
    </source>
</evidence>
<protein>
    <submittedName>
        <fullName evidence="2">Udp-glycosyltransferase 85a2</fullName>
    </submittedName>
</protein>
<proteinExistence type="inferred from homology"/>
<dbReference type="EMBL" id="PKMF04000093">
    <property type="protein sequence ID" value="KAK7850945.1"/>
    <property type="molecule type" value="Genomic_DNA"/>
</dbReference>
<dbReference type="Proteomes" id="UP000237347">
    <property type="component" value="Unassembled WGS sequence"/>
</dbReference>
<accession>A0AAW0LIF6</accession>
<dbReference type="Gene3D" id="3.40.50.2000">
    <property type="entry name" value="Glycogen Phosphorylase B"/>
    <property type="match status" value="1"/>
</dbReference>
<reference evidence="2 3" key="1">
    <citation type="journal article" date="2018" name="Sci. Data">
        <title>The draft genome sequence of cork oak.</title>
        <authorList>
            <person name="Ramos A.M."/>
            <person name="Usie A."/>
            <person name="Barbosa P."/>
            <person name="Barros P.M."/>
            <person name="Capote T."/>
            <person name="Chaves I."/>
            <person name="Simoes F."/>
            <person name="Abreu I."/>
            <person name="Carrasquinho I."/>
            <person name="Faro C."/>
            <person name="Guimaraes J.B."/>
            <person name="Mendonca D."/>
            <person name="Nobrega F."/>
            <person name="Rodrigues L."/>
            <person name="Saibo N.J.M."/>
            <person name="Varela M.C."/>
            <person name="Egas C."/>
            <person name="Matos J."/>
            <person name="Miguel C.M."/>
            <person name="Oliveira M.M."/>
            <person name="Ricardo C.P."/>
            <person name="Goncalves S."/>
        </authorList>
    </citation>
    <scope>NUCLEOTIDE SEQUENCE [LARGE SCALE GENOMIC DNA]</scope>
    <source>
        <strain evidence="3">cv. HL8</strain>
    </source>
</reference>
<sequence length="184" mass="19733">MQGIPATGALATYSRLRVCRTAHQIAAKPREEVGGPESTRLGLGARMNGSDHFWLGVIRFLSKSDLWPAFEATLWISPTKAWSRGPNALDGLPDFHFETITNGLPPVDAGVSQDVPSLCDSTSKHLLVPLCNLLSKLNDTSSSNVPPVTCMVADGCMSFSLDAAEEFGIPIALFWTPSSCGVWS</sequence>
<name>A0AAW0LIF6_QUESU</name>
<comment type="caution">
    <text evidence="2">The sequence shown here is derived from an EMBL/GenBank/DDBJ whole genome shotgun (WGS) entry which is preliminary data.</text>
</comment>
<dbReference type="SUPFAM" id="SSF53756">
    <property type="entry name" value="UDP-Glycosyltransferase/glycogen phosphorylase"/>
    <property type="match status" value="1"/>
</dbReference>
<keyword evidence="3" id="KW-1185">Reference proteome</keyword>
<dbReference type="AlphaFoldDB" id="A0AAW0LIF6"/>